<dbReference type="EMBL" id="VJOM01000007">
    <property type="protein sequence ID" value="TSE32785.1"/>
    <property type="molecule type" value="Genomic_DNA"/>
</dbReference>
<dbReference type="STRING" id="307486.GCA_000807215_01336"/>
<proteinExistence type="predicted"/>
<sequence length="116" mass="12982">MRNGFHGSCRSVAIAAGLALVAAVSAVADGPQDHERARAALLAGEIRPLAEILQRVQPQLEGEMIAVELEREHGRWTYEFKLLQPDGRIVEWYVDARDATVLQRKVKPSRERRGVR</sequence>
<evidence type="ECO:0000256" key="1">
    <source>
        <dbReference type="SAM" id="SignalP"/>
    </source>
</evidence>
<keyword evidence="1" id="KW-0732">Signal</keyword>
<organism evidence="3 4">
    <name type="scientific">Tepidimonas taiwanensis</name>
    <dbReference type="NCBI Taxonomy" id="307486"/>
    <lineage>
        <taxon>Bacteria</taxon>
        <taxon>Pseudomonadati</taxon>
        <taxon>Pseudomonadota</taxon>
        <taxon>Betaproteobacteria</taxon>
        <taxon>Burkholderiales</taxon>
        <taxon>Tepidimonas</taxon>
    </lineage>
</organism>
<keyword evidence="4" id="KW-1185">Reference proteome</keyword>
<feature type="domain" description="PepSY" evidence="2">
    <location>
        <begin position="49"/>
        <end position="102"/>
    </location>
</feature>
<comment type="caution">
    <text evidence="3">The sequence shown here is derived from an EMBL/GenBank/DDBJ whole genome shotgun (WGS) entry which is preliminary data.</text>
</comment>
<feature type="chain" id="PRO_5022099843" description="PepSY domain-containing protein" evidence="1">
    <location>
        <begin position="29"/>
        <end position="116"/>
    </location>
</feature>
<dbReference type="InterPro" id="IPR025711">
    <property type="entry name" value="PepSY"/>
</dbReference>
<dbReference type="Pfam" id="PF03413">
    <property type="entry name" value="PepSY"/>
    <property type="match status" value="1"/>
</dbReference>
<evidence type="ECO:0000313" key="4">
    <source>
        <dbReference type="Proteomes" id="UP000317763"/>
    </source>
</evidence>
<evidence type="ECO:0000313" key="3">
    <source>
        <dbReference type="EMBL" id="TSE32785.1"/>
    </source>
</evidence>
<name>A0A554XAC6_9BURK</name>
<dbReference type="AlphaFoldDB" id="A0A554XAC6"/>
<accession>A0A554XAC6</accession>
<feature type="signal peptide" evidence="1">
    <location>
        <begin position="1"/>
        <end position="28"/>
    </location>
</feature>
<evidence type="ECO:0000259" key="2">
    <source>
        <dbReference type="Pfam" id="PF03413"/>
    </source>
</evidence>
<reference evidence="3 4" key="1">
    <citation type="submission" date="2019-07" db="EMBL/GenBank/DDBJ databases">
        <title>Tepidimonas taiwanensis I1-1 draft genome.</title>
        <authorList>
            <person name="Da Costa M.S."/>
            <person name="Froufe H.J.C."/>
            <person name="Egas C."/>
            <person name="Albuquerque L."/>
        </authorList>
    </citation>
    <scope>NUCLEOTIDE SEQUENCE [LARGE SCALE GENOMIC DNA]</scope>
    <source>
        <strain evidence="3 4">I1-1</strain>
    </source>
</reference>
<dbReference type="Proteomes" id="UP000317763">
    <property type="component" value="Unassembled WGS sequence"/>
</dbReference>
<protein>
    <recommendedName>
        <fullName evidence="2">PepSY domain-containing protein</fullName>
    </recommendedName>
</protein>
<dbReference type="Gene3D" id="3.10.450.40">
    <property type="match status" value="1"/>
</dbReference>
<gene>
    <name evidence="3" type="ORF">Ttaiw_00893</name>
</gene>